<evidence type="ECO:0000256" key="4">
    <source>
        <dbReference type="ARBA" id="ARBA00022553"/>
    </source>
</evidence>
<evidence type="ECO:0000256" key="14">
    <source>
        <dbReference type="SAM" id="Phobius"/>
    </source>
</evidence>
<comment type="caution">
    <text evidence="17">The sequence shown here is derived from an EMBL/GenBank/DDBJ whole genome shotgun (WGS) entry which is preliminary data.</text>
</comment>
<gene>
    <name evidence="17" type="ORF">GOP47_0023240</name>
</gene>
<dbReference type="AlphaFoldDB" id="A0A9D4U988"/>
<keyword evidence="12" id="KW-0325">Glycoprotein</keyword>
<dbReference type="FunFam" id="3.80.10.10:FF:000095">
    <property type="entry name" value="LRR receptor-like serine/threonine-protein kinase GSO1"/>
    <property type="match status" value="1"/>
</dbReference>
<protein>
    <recommendedName>
        <fullName evidence="16">Leucine-rich repeat-containing N-terminal plant-type domain-containing protein</fullName>
    </recommendedName>
</protein>
<dbReference type="SMART" id="SM00369">
    <property type="entry name" value="LRR_TYP"/>
    <property type="match status" value="12"/>
</dbReference>
<feature type="domain" description="Leucine-rich repeat-containing N-terminal plant-type" evidence="16">
    <location>
        <begin position="71"/>
        <end position="92"/>
    </location>
</feature>
<dbReference type="EMBL" id="JABFUD020000022">
    <property type="protein sequence ID" value="KAI5062701.1"/>
    <property type="molecule type" value="Genomic_DNA"/>
</dbReference>
<dbReference type="FunFam" id="3.80.10.10:FF:000383">
    <property type="entry name" value="Leucine-rich repeat receptor protein kinase EMS1"/>
    <property type="match status" value="1"/>
</dbReference>
<evidence type="ECO:0000256" key="9">
    <source>
        <dbReference type="ARBA" id="ARBA00022989"/>
    </source>
</evidence>
<keyword evidence="11" id="KW-0675">Receptor</keyword>
<dbReference type="InterPro" id="IPR032675">
    <property type="entry name" value="LRR_dom_sf"/>
</dbReference>
<evidence type="ECO:0000256" key="6">
    <source>
        <dbReference type="ARBA" id="ARBA00022692"/>
    </source>
</evidence>
<dbReference type="Pfam" id="PF08263">
    <property type="entry name" value="LRRNT_2"/>
    <property type="match status" value="1"/>
</dbReference>
<evidence type="ECO:0000256" key="15">
    <source>
        <dbReference type="SAM" id="SignalP"/>
    </source>
</evidence>
<dbReference type="FunFam" id="3.80.10.10:FF:000041">
    <property type="entry name" value="LRR receptor-like serine/threonine-protein kinase ERECTA"/>
    <property type="match status" value="1"/>
</dbReference>
<name>A0A9D4U988_ADICA</name>
<keyword evidence="18" id="KW-1185">Reference proteome</keyword>
<evidence type="ECO:0000259" key="16">
    <source>
        <dbReference type="Pfam" id="PF08263"/>
    </source>
</evidence>
<keyword evidence="6 14" id="KW-0812">Transmembrane</keyword>
<feature type="chain" id="PRO_5038516946" description="Leucine-rich repeat-containing N-terminal plant-type domain-containing protein" evidence="15">
    <location>
        <begin position="30"/>
        <end position="1109"/>
    </location>
</feature>
<comment type="similarity">
    <text evidence="2">Belongs to the RLP family.</text>
</comment>
<evidence type="ECO:0000256" key="5">
    <source>
        <dbReference type="ARBA" id="ARBA00022614"/>
    </source>
</evidence>
<accession>A0A9D4U988</accession>
<comment type="subcellular location">
    <subcellularLocation>
        <location evidence="1">Cell membrane</location>
    </subcellularLocation>
    <subcellularLocation>
        <location evidence="13">Endomembrane system</location>
        <topology evidence="13">Single-pass membrane protein</topology>
    </subcellularLocation>
</comment>
<evidence type="ECO:0000256" key="13">
    <source>
        <dbReference type="ARBA" id="ARBA00037847"/>
    </source>
</evidence>
<evidence type="ECO:0000256" key="11">
    <source>
        <dbReference type="ARBA" id="ARBA00023170"/>
    </source>
</evidence>
<evidence type="ECO:0000256" key="12">
    <source>
        <dbReference type="ARBA" id="ARBA00023180"/>
    </source>
</evidence>
<organism evidence="17 18">
    <name type="scientific">Adiantum capillus-veneris</name>
    <name type="common">Maidenhair fern</name>
    <dbReference type="NCBI Taxonomy" id="13818"/>
    <lineage>
        <taxon>Eukaryota</taxon>
        <taxon>Viridiplantae</taxon>
        <taxon>Streptophyta</taxon>
        <taxon>Embryophyta</taxon>
        <taxon>Tracheophyta</taxon>
        <taxon>Polypodiopsida</taxon>
        <taxon>Polypodiidae</taxon>
        <taxon>Polypodiales</taxon>
        <taxon>Pteridineae</taxon>
        <taxon>Pteridaceae</taxon>
        <taxon>Vittarioideae</taxon>
        <taxon>Adiantum</taxon>
    </lineage>
</organism>
<dbReference type="Pfam" id="PF00560">
    <property type="entry name" value="LRR_1"/>
    <property type="match status" value="10"/>
</dbReference>
<keyword evidence="9 14" id="KW-1133">Transmembrane helix</keyword>
<dbReference type="InterPro" id="IPR003591">
    <property type="entry name" value="Leu-rich_rpt_typical-subtyp"/>
</dbReference>
<evidence type="ECO:0000313" key="18">
    <source>
        <dbReference type="Proteomes" id="UP000886520"/>
    </source>
</evidence>
<evidence type="ECO:0000256" key="1">
    <source>
        <dbReference type="ARBA" id="ARBA00004236"/>
    </source>
</evidence>
<dbReference type="PROSITE" id="PS51450">
    <property type="entry name" value="LRR"/>
    <property type="match status" value="3"/>
</dbReference>
<dbReference type="InterPro" id="IPR013210">
    <property type="entry name" value="LRR_N_plant-typ"/>
</dbReference>
<dbReference type="Gene3D" id="3.80.10.10">
    <property type="entry name" value="Ribonuclease Inhibitor"/>
    <property type="match status" value="6"/>
</dbReference>
<dbReference type="InterPro" id="IPR001611">
    <property type="entry name" value="Leu-rich_rpt"/>
</dbReference>
<dbReference type="Proteomes" id="UP000886520">
    <property type="component" value="Chromosome 22"/>
</dbReference>
<keyword evidence="3" id="KW-1003">Cell membrane</keyword>
<dbReference type="OrthoDB" id="442066at2759"/>
<evidence type="ECO:0000313" key="17">
    <source>
        <dbReference type="EMBL" id="KAI5062701.1"/>
    </source>
</evidence>
<reference evidence="17" key="1">
    <citation type="submission" date="2021-01" db="EMBL/GenBank/DDBJ databases">
        <title>Adiantum capillus-veneris genome.</title>
        <authorList>
            <person name="Fang Y."/>
            <person name="Liao Q."/>
        </authorList>
    </citation>
    <scope>NUCLEOTIDE SEQUENCE</scope>
    <source>
        <strain evidence="17">H3</strain>
        <tissue evidence="17">Leaf</tissue>
    </source>
</reference>
<dbReference type="PANTHER" id="PTHR48052">
    <property type="entry name" value="UNNAMED PRODUCT"/>
    <property type="match status" value="1"/>
</dbReference>
<evidence type="ECO:0000256" key="10">
    <source>
        <dbReference type="ARBA" id="ARBA00023136"/>
    </source>
</evidence>
<dbReference type="Pfam" id="PF13855">
    <property type="entry name" value="LRR_8"/>
    <property type="match status" value="2"/>
</dbReference>
<keyword evidence="4" id="KW-0597">Phosphoprotein</keyword>
<proteinExistence type="inferred from homology"/>
<sequence>MAAKLAVALLTLFAHALLLISCMHRSCGATRTVAVPDCSASDIAALRHFAHSVRLNTSSASTGLAAAGWTDLFSSWMDGRSQCCSWKGVTCDVNVNGNETAPRVSRLHISAVDQPDAMAGPIPVSLCHLSALSTLSLSNSYLSGPIPPCLTSLPHLHHLDLHNNSLNASSFTFSSPFRSLRSLDLSQNILSRLNLNSTLLTFLPTAKLTSLDLSRNRLSGRLPPALCSFHRLSELSFNYNTLSGSIPECFFNLTALQLLHLAYNHLSGPLPQTHFRLPNLLFLSLSHNAFSGPLIMSSLFLNNLPALQFLGLHSNSLYGTLPESLFNLPALDTLYLSYNFLTGTLPKSLFNQLPALKVLRLSFNALSGPIPDSFFNLTEIAELSISGNVLSEPLPSLSTASLLSLKILDLSQNNLSGQLPSFSSLQFPALGLVRLNQNQFTGPISNSFCNLTSLITLDLRGNGLSGSYPTCLGLLPVLNTLYLSKNHFQGPIPDLWRTAMPTLKTLDLSGLQKQGSSASPLIPRWLFRSKVLESLYITSSNLHNIDINCSELSLLNRTLFSLDLSNNQLKGNHVWSCMANMSNLDSSRDDLTLNLSGNPLDVELHRLQPLAAPWSIDLSNCNLRGHLTNEFLKGAIGSQYYIVNPFYNIFSIISLANNNLEGNLPSDLPLVPYRIIDLSNNTFTKFQESILESKQTAQSLLRSVVKLSHNKLKGDFASFFNSYTRPTCTLQLLDVSHNELTGQLPSSLGTCSELRWLDVSYNKLEGQIPTEIGACENLEILSLRENFLSGSLPSFLPAAYYTLGLLDMSHNQLNGSVSSLFSIDTDDILLRVLLLSHNHLSGHLPPGWGAALQIIDLSYNELTGNIPTNIDLPGFEGLAPWEDGLSITSLSSDISISVTFQGLEYIYHPEYKPQIELTMKGSERTYPYVRKLLVSLDLSHNHLVGAIPSALGGLTRLVNLNLSSNRLTDNIPSELGNLDEQLQSLDLSNNSLEGLIPISALASLSKVEVFNVSFNPGLKGEILAGNPQLQNKDSYLGDPDVCGDIIQKPCKSDEAGGPPSTTTHHIESDQADAARPFIAWIHKWTEIPALCIGFALGFIPVFWIVVLRN</sequence>
<dbReference type="SUPFAM" id="SSF52047">
    <property type="entry name" value="RNI-like"/>
    <property type="match status" value="3"/>
</dbReference>
<dbReference type="PROSITE" id="PS51257">
    <property type="entry name" value="PROKAR_LIPOPROTEIN"/>
    <property type="match status" value="1"/>
</dbReference>
<evidence type="ECO:0000256" key="8">
    <source>
        <dbReference type="ARBA" id="ARBA00022737"/>
    </source>
</evidence>
<keyword evidence="5" id="KW-0433">Leucine-rich repeat</keyword>
<keyword evidence="8" id="KW-0677">Repeat</keyword>
<dbReference type="GO" id="GO:0005886">
    <property type="term" value="C:plasma membrane"/>
    <property type="evidence" value="ECO:0007669"/>
    <property type="project" value="UniProtKB-SubCell"/>
</dbReference>
<dbReference type="PANTHER" id="PTHR48052:SF8">
    <property type="entry name" value="LRR RECEPTOR-LIKE SERINE_THREONINE-PROTEIN KINASE FLS2"/>
    <property type="match status" value="1"/>
</dbReference>
<dbReference type="PRINTS" id="PR00019">
    <property type="entry name" value="LEURICHRPT"/>
</dbReference>
<evidence type="ECO:0000256" key="2">
    <source>
        <dbReference type="ARBA" id="ARBA00009592"/>
    </source>
</evidence>
<evidence type="ECO:0000256" key="3">
    <source>
        <dbReference type="ARBA" id="ARBA00022475"/>
    </source>
</evidence>
<keyword evidence="7 15" id="KW-0732">Signal</keyword>
<feature type="signal peptide" evidence="15">
    <location>
        <begin position="1"/>
        <end position="29"/>
    </location>
</feature>
<keyword evidence="10 14" id="KW-0472">Membrane</keyword>
<evidence type="ECO:0000256" key="7">
    <source>
        <dbReference type="ARBA" id="ARBA00022729"/>
    </source>
</evidence>
<feature type="transmembrane region" description="Helical" evidence="14">
    <location>
        <begin position="1087"/>
        <end position="1107"/>
    </location>
</feature>